<evidence type="ECO:0000256" key="2">
    <source>
        <dbReference type="ARBA" id="ARBA00001946"/>
    </source>
</evidence>
<dbReference type="InterPro" id="IPR036523">
    <property type="entry name" value="SurE-like_sf"/>
</dbReference>
<gene>
    <name evidence="9" type="primary">surE</name>
    <name evidence="11" type="ordered locus">Nitsa_1015</name>
</gene>
<dbReference type="GO" id="GO:0005737">
    <property type="term" value="C:cytoplasm"/>
    <property type="evidence" value="ECO:0007669"/>
    <property type="project" value="UniProtKB-SubCell"/>
</dbReference>
<feature type="binding site" evidence="9">
    <location>
        <position position="43"/>
    </location>
    <ligand>
        <name>a divalent metal cation</name>
        <dbReference type="ChEBI" id="CHEBI:60240"/>
    </ligand>
</feature>
<name>E6X3J6_NITSE</name>
<comment type="cofactor">
    <cofactor evidence="9">
        <name>a divalent metal cation</name>
        <dbReference type="ChEBI" id="CHEBI:60240"/>
    </cofactor>
    <text evidence="9">Binds 1 divalent metal cation per subunit.</text>
</comment>
<evidence type="ECO:0000259" key="10">
    <source>
        <dbReference type="Pfam" id="PF01975"/>
    </source>
</evidence>
<keyword evidence="5 9" id="KW-0963">Cytoplasm</keyword>
<dbReference type="InterPro" id="IPR030048">
    <property type="entry name" value="SurE"/>
</dbReference>
<dbReference type="STRING" id="749222.Nitsa_1015"/>
<dbReference type="NCBIfam" id="TIGR00087">
    <property type="entry name" value="surE"/>
    <property type="match status" value="1"/>
</dbReference>
<comment type="cofactor">
    <cofactor evidence="2">
        <name>Mg(2+)</name>
        <dbReference type="ChEBI" id="CHEBI:18420"/>
    </cofactor>
</comment>
<protein>
    <recommendedName>
        <fullName evidence="9">5'-nucleotidase SurE</fullName>
        <ecNumber evidence="9">3.1.3.5</ecNumber>
    </recommendedName>
    <alternativeName>
        <fullName evidence="9">Nucleoside 5'-monophosphate phosphohydrolase</fullName>
    </alternativeName>
</protein>
<dbReference type="Pfam" id="PF01975">
    <property type="entry name" value="SurE"/>
    <property type="match status" value="1"/>
</dbReference>
<dbReference type="EMBL" id="CP002452">
    <property type="protein sequence ID" value="ADV46273.1"/>
    <property type="molecule type" value="Genomic_DNA"/>
</dbReference>
<feature type="binding site" evidence="9">
    <location>
        <position position="12"/>
    </location>
    <ligand>
        <name>a divalent metal cation</name>
        <dbReference type="ChEBI" id="CHEBI:60240"/>
    </ligand>
</feature>
<dbReference type="GO" id="GO:0000166">
    <property type="term" value="F:nucleotide binding"/>
    <property type="evidence" value="ECO:0007669"/>
    <property type="project" value="UniProtKB-KW"/>
</dbReference>
<reference evidence="12" key="2">
    <citation type="submission" date="2011-01" db="EMBL/GenBank/DDBJ databases">
        <title>The complete genome of Nitratifractor salsuginis DSM 16511.</title>
        <authorList>
            <consortium name="US DOE Joint Genome Institute (JGI-PGF)"/>
            <person name="Lucas S."/>
            <person name="Copeland A."/>
            <person name="Lapidus A."/>
            <person name="Bruce D."/>
            <person name="Goodwin L."/>
            <person name="Pitluck S."/>
            <person name="Kyrpides N."/>
            <person name="Mavromatis K."/>
            <person name="Ivanova N."/>
            <person name="Mikhailova N."/>
            <person name="Zeytun A."/>
            <person name="Detter J.C."/>
            <person name="Tapia R."/>
            <person name="Han C."/>
            <person name="Land M."/>
            <person name="Hauser L."/>
            <person name="Markowitz V."/>
            <person name="Cheng J.-F."/>
            <person name="Hugenholtz P."/>
            <person name="Woyke T."/>
            <person name="Wu D."/>
            <person name="Tindall B."/>
            <person name="Schuetze A."/>
            <person name="Brambilla E."/>
            <person name="Klenk H.-P."/>
            <person name="Eisen J.A."/>
        </authorList>
    </citation>
    <scope>NUCLEOTIDE SEQUENCE [LARGE SCALE GENOMIC DNA]</scope>
    <source>
        <strain evidence="12">DSM 16511 / JCM 12458 / E9I37-1</strain>
    </source>
</reference>
<proteinExistence type="inferred from homology"/>
<dbReference type="GO" id="GO:0046872">
    <property type="term" value="F:metal ion binding"/>
    <property type="evidence" value="ECO:0007669"/>
    <property type="project" value="UniProtKB-UniRule"/>
</dbReference>
<evidence type="ECO:0000256" key="8">
    <source>
        <dbReference type="ARBA" id="ARBA00022801"/>
    </source>
</evidence>
<keyword evidence="12" id="KW-1185">Reference proteome</keyword>
<dbReference type="Proteomes" id="UP000008633">
    <property type="component" value="Chromosome"/>
</dbReference>
<dbReference type="Gene3D" id="3.40.1210.10">
    <property type="entry name" value="Survival protein SurE-like phosphatase/nucleotidase"/>
    <property type="match status" value="1"/>
</dbReference>
<dbReference type="AlphaFoldDB" id="E6X3J6"/>
<accession>E6X3J6</accession>
<feature type="binding site" evidence="9">
    <location>
        <position position="97"/>
    </location>
    <ligand>
        <name>a divalent metal cation</name>
        <dbReference type="ChEBI" id="CHEBI:60240"/>
    </ligand>
</feature>
<evidence type="ECO:0000256" key="9">
    <source>
        <dbReference type="HAMAP-Rule" id="MF_00060"/>
    </source>
</evidence>
<keyword evidence="6 9" id="KW-0479">Metal-binding</keyword>
<feature type="binding site" evidence="9">
    <location>
        <position position="13"/>
    </location>
    <ligand>
        <name>a divalent metal cation</name>
        <dbReference type="ChEBI" id="CHEBI:60240"/>
    </ligand>
</feature>
<evidence type="ECO:0000256" key="6">
    <source>
        <dbReference type="ARBA" id="ARBA00022723"/>
    </source>
</evidence>
<dbReference type="InterPro" id="IPR002828">
    <property type="entry name" value="SurE-like_Pase/nucleotidase"/>
</dbReference>
<dbReference type="OrthoDB" id="9780815at2"/>
<reference evidence="11 12" key="1">
    <citation type="journal article" date="2011" name="Stand. Genomic Sci.">
        <title>Complete genome sequence of Nitratifractor salsuginis type strain (E9I37-1).</title>
        <authorList>
            <person name="Anderson I."/>
            <person name="Sikorski J."/>
            <person name="Zeytun A."/>
            <person name="Nolan M."/>
            <person name="Lapidus A."/>
            <person name="Lucas S."/>
            <person name="Hammon N."/>
            <person name="Deshpande S."/>
            <person name="Cheng J.F."/>
            <person name="Tapia R."/>
            <person name="Han C."/>
            <person name="Goodwin L."/>
            <person name="Pitluck S."/>
            <person name="Liolios K."/>
            <person name="Pagani I."/>
            <person name="Ivanova N."/>
            <person name="Huntemann M."/>
            <person name="Mavromatis K."/>
            <person name="Ovchinikova G."/>
            <person name="Pati A."/>
            <person name="Chen A."/>
            <person name="Palaniappan K."/>
            <person name="Land M."/>
            <person name="Hauser L."/>
            <person name="Brambilla E.M."/>
            <person name="Ngatchou-Djao O.D."/>
            <person name="Rohde M."/>
            <person name="Tindall B.J."/>
            <person name="Goker M."/>
            <person name="Detter J.C."/>
            <person name="Woyke T."/>
            <person name="Bristow J."/>
            <person name="Eisen J.A."/>
            <person name="Markowitz V."/>
            <person name="Hugenholtz P."/>
            <person name="Klenk H.P."/>
            <person name="Kyrpides N.C."/>
        </authorList>
    </citation>
    <scope>NUCLEOTIDE SEQUENCE [LARGE SCALE GENOMIC DNA]</scope>
    <source>
        <strain evidence="12">DSM 16511 / JCM 12458 / E9I37-1</strain>
    </source>
</reference>
<dbReference type="SUPFAM" id="SSF64167">
    <property type="entry name" value="SurE-like"/>
    <property type="match status" value="1"/>
</dbReference>
<comment type="subcellular location">
    <subcellularLocation>
        <location evidence="3 9">Cytoplasm</location>
    </subcellularLocation>
</comment>
<dbReference type="HOGENOM" id="CLU_045192_1_2_7"/>
<comment type="catalytic activity">
    <reaction evidence="1 9">
        <text>a ribonucleoside 5'-phosphate + H2O = a ribonucleoside + phosphate</text>
        <dbReference type="Rhea" id="RHEA:12484"/>
        <dbReference type="ChEBI" id="CHEBI:15377"/>
        <dbReference type="ChEBI" id="CHEBI:18254"/>
        <dbReference type="ChEBI" id="CHEBI:43474"/>
        <dbReference type="ChEBI" id="CHEBI:58043"/>
        <dbReference type="EC" id="3.1.3.5"/>
    </reaction>
</comment>
<evidence type="ECO:0000256" key="3">
    <source>
        <dbReference type="ARBA" id="ARBA00004496"/>
    </source>
</evidence>
<sequence length="270" mass="30334">MAKTPRILVTNDDGFESPGLHALREALSEVGEVITVAPTLEKSACGHSLTLTRPLRFVELEHNFYKLDDGTPSDCVFLSLKKLFEEAKPDLVVSGINRGANMGEDITYSGTAAAAMEAVLQGIPAIAISQVCRSQCQEIDELGYRLARETARTLAKKVLSEGFPLPERQFLNVNIPPVEPEECRGWQITHAGRRAYGNDAQVHINPRGQEYYWIGLPRLDWHPHPHPRNEWSDFEAVRENYVSITPIQLDMTSYGEIERLKGWMNDGNRH</sequence>
<organism evidence="11 12">
    <name type="scientific">Nitratifractor salsuginis (strain DSM 16511 / JCM 12458 / E9I37-1)</name>
    <dbReference type="NCBI Taxonomy" id="749222"/>
    <lineage>
        <taxon>Bacteria</taxon>
        <taxon>Pseudomonadati</taxon>
        <taxon>Campylobacterota</taxon>
        <taxon>Epsilonproteobacteria</taxon>
        <taxon>Campylobacterales</taxon>
        <taxon>Sulfurovaceae</taxon>
        <taxon>Nitratifractor</taxon>
    </lineage>
</organism>
<dbReference type="PANTHER" id="PTHR30457:SF0">
    <property type="entry name" value="PHOSPHATASE, PUTATIVE (AFU_ORTHOLOGUE AFUA_4G01070)-RELATED"/>
    <property type="match status" value="1"/>
</dbReference>
<dbReference type="FunFam" id="3.40.1210.10:FF:000001">
    <property type="entry name" value="5'/3'-nucleotidase SurE"/>
    <property type="match status" value="1"/>
</dbReference>
<dbReference type="KEGG" id="nsa:Nitsa_1015"/>
<evidence type="ECO:0000313" key="12">
    <source>
        <dbReference type="Proteomes" id="UP000008633"/>
    </source>
</evidence>
<dbReference type="EC" id="3.1.3.5" evidence="9"/>
<dbReference type="HAMAP" id="MF_00060">
    <property type="entry name" value="SurE"/>
    <property type="match status" value="1"/>
</dbReference>
<evidence type="ECO:0000313" key="11">
    <source>
        <dbReference type="EMBL" id="ADV46273.1"/>
    </source>
</evidence>
<dbReference type="eggNOG" id="COG0496">
    <property type="taxonomic scope" value="Bacteria"/>
</dbReference>
<dbReference type="RefSeq" id="WP_013553967.1">
    <property type="nucleotide sequence ID" value="NC_014935.1"/>
</dbReference>
<dbReference type="PANTHER" id="PTHR30457">
    <property type="entry name" value="5'-NUCLEOTIDASE SURE"/>
    <property type="match status" value="1"/>
</dbReference>
<feature type="domain" description="Survival protein SurE-like phosphatase/nucleotidase" evidence="10">
    <location>
        <begin position="7"/>
        <end position="197"/>
    </location>
</feature>
<dbReference type="GO" id="GO:0008253">
    <property type="term" value="F:5'-nucleotidase activity"/>
    <property type="evidence" value="ECO:0007669"/>
    <property type="project" value="UniProtKB-UniRule"/>
</dbReference>
<evidence type="ECO:0000256" key="4">
    <source>
        <dbReference type="ARBA" id="ARBA00011062"/>
    </source>
</evidence>
<evidence type="ECO:0000256" key="1">
    <source>
        <dbReference type="ARBA" id="ARBA00000815"/>
    </source>
</evidence>
<dbReference type="NCBIfam" id="NF001490">
    <property type="entry name" value="PRK00346.1-4"/>
    <property type="match status" value="1"/>
</dbReference>
<dbReference type="NCBIfam" id="NF001494">
    <property type="entry name" value="PRK00346.2-4"/>
    <property type="match status" value="1"/>
</dbReference>
<evidence type="ECO:0000256" key="5">
    <source>
        <dbReference type="ARBA" id="ARBA00022490"/>
    </source>
</evidence>
<comment type="similarity">
    <text evidence="4 9">Belongs to the SurE nucleotidase family.</text>
</comment>
<keyword evidence="8 9" id="KW-0378">Hydrolase</keyword>
<keyword evidence="7 9" id="KW-0547">Nucleotide-binding</keyword>
<evidence type="ECO:0000256" key="7">
    <source>
        <dbReference type="ARBA" id="ARBA00022741"/>
    </source>
</evidence>
<comment type="function">
    <text evidence="9">Nucleotidase that shows phosphatase activity on nucleoside 5'-monophosphates.</text>
</comment>